<comment type="caution">
    <text evidence="2">The sequence shown here is derived from an EMBL/GenBank/DDBJ whole genome shotgun (WGS) entry which is preliminary data.</text>
</comment>
<protein>
    <submittedName>
        <fullName evidence="2">Uncharacterized protein</fullName>
    </submittedName>
</protein>
<feature type="transmembrane region" description="Helical" evidence="1">
    <location>
        <begin position="56"/>
        <end position="76"/>
    </location>
</feature>
<keyword evidence="3" id="KW-1185">Reference proteome</keyword>
<sequence length="92" mass="11126">MTILITFNVYHQINLSLNDKDFWRLISFSLLYWKYDDPRPRQISESNNYFIRSKILYIYLHFAFTLIGFGSMHYLYCTTKLRPAIHINPLIS</sequence>
<keyword evidence="1" id="KW-1133">Transmembrane helix</keyword>
<evidence type="ECO:0000256" key="1">
    <source>
        <dbReference type="SAM" id="Phobius"/>
    </source>
</evidence>
<evidence type="ECO:0000313" key="2">
    <source>
        <dbReference type="EMBL" id="RIB24857.1"/>
    </source>
</evidence>
<dbReference type="Proteomes" id="UP000266673">
    <property type="component" value="Unassembled WGS sequence"/>
</dbReference>
<keyword evidence="1" id="KW-0812">Transmembrane</keyword>
<accession>A0A397VU19</accession>
<keyword evidence="1" id="KW-0472">Membrane</keyword>
<organism evidence="2 3">
    <name type="scientific">Gigaspora rosea</name>
    <dbReference type="NCBI Taxonomy" id="44941"/>
    <lineage>
        <taxon>Eukaryota</taxon>
        <taxon>Fungi</taxon>
        <taxon>Fungi incertae sedis</taxon>
        <taxon>Mucoromycota</taxon>
        <taxon>Glomeromycotina</taxon>
        <taxon>Glomeromycetes</taxon>
        <taxon>Diversisporales</taxon>
        <taxon>Gigasporaceae</taxon>
        <taxon>Gigaspora</taxon>
    </lineage>
</organism>
<gene>
    <name evidence="2" type="ORF">C2G38_594383</name>
</gene>
<proteinExistence type="predicted"/>
<dbReference type="AlphaFoldDB" id="A0A397VU19"/>
<reference evidence="2 3" key="1">
    <citation type="submission" date="2018-06" db="EMBL/GenBank/DDBJ databases">
        <title>Comparative genomics reveals the genomic features of Rhizophagus irregularis, R. cerebriforme, R. diaphanum and Gigaspora rosea, and their symbiotic lifestyle signature.</title>
        <authorList>
            <person name="Morin E."/>
            <person name="San Clemente H."/>
            <person name="Chen E.C.H."/>
            <person name="De La Providencia I."/>
            <person name="Hainaut M."/>
            <person name="Kuo A."/>
            <person name="Kohler A."/>
            <person name="Murat C."/>
            <person name="Tang N."/>
            <person name="Roy S."/>
            <person name="Loubradou J."/>
            <person name="Henrissat B."/>
            <person name="Grigoriev I.V."/>
            <person name="Corradi N."/>
            <person name="Roux C."/>
            <person name="Martin F.M."/>
        </authorList>
    </citation>
    <scope>NUCLEOTIDE SEQUENCE [LARGE SCALE GENOMIC DNA]</scope>
    <source>
        <strain evidence="2 3">DAOM 194757</strain>
    </source>
</reference>
<name>A0A397VU19_9GLOM</name>
<dbReference type="EMBL" id="QKWP01000198">
    <property type="protein sequence ID" value="RIB24857.1"/>
    <property type="molecule type" value="Genomic_DNA"/>
</dbReference>
<evidence type="ECO:0000313" key="3">
    <source>
        <dbReference type="Proteomes" id="UP000266673"/>
    </source>
</evidence>